<dbReference type="Gene3D" id="1.20.1250.20">
    <property type="entry name" value="MFS general substrate transporter like domains"/>
    <property type="match status" value="1"/>
</dbReference>
<name>A0A397W806_9GLOM</name>
<feature type="transmembrane region" description="Helical" evidence="5">
    <location>
        <begin position="71"/>
        <end position="92"/>
    </location>
</feature>
<proteinExistence type="predicted"/>
<feature type="transmembrane region" description="Helical" evidence="5">
    <location>
        <begin position="98"/>
        <end position="122"/>
    </location>
</feature>
<evidence type="ECO:0000256" key="2">
    <source>
        <dbReference type="ARBA" id="ARBA00022692"/>
    </source>
</evidence>
<keyword evidence="2 5" id="KW-0812">Transmembrane</keyword>
<protein>
    <submittedName>
        <fullName evidence="6">Major facilitator superfamily domain-containing protein</fullName>
    </submittedName>
</protein>
<evidence type="ECO:0000313" key="6">
    <source>
        <dbReference type="EMBL" id="RIB29459.1"/>
    </source>
</evidence>
<dbReference type="PANTHER" id="PTHR23294:SF59">
    <property type="entry name" value="UNC93-LIKE PROTEIN C922.05C"/>
    <property type="match status" value="1"/>
</dbReference>
<feature type="transmembrane region" description="Helical" evidence="5">
    <location>
        <begin position="134"/>
        <end position="155"/>
    </location>
</feature>
<comment type="subcellular location">
    <subcellularLocation>
        <location evidence="1">Membrane</location>
        <topology evidence="1">Multi-pass membrane protein</topology>
    </subcellularLocation>
</comment>
<dbReference type="PANTHER" id="PTHR23294">
    <property type="entry name" value="ET TRANSLATION PRODUCT-RELATED"/>
    <property type="match status" value="1"/>
</dbReference>
<evidence type="ECO:0000256" key="3">
    <source>
        <dbReference type="ARBA" id="ARBA00022989"/>
    </source>
</evidence>
<feature type="transmembrane region" description="Helical" evidence="5">
    <location>
        <begin position="392"/>
        <end position="415"/>
    </location>
</feature>
<evidence type="ECO:0000313" key="7">
    <source>
        <dbReference type="Proteomes" id="UP000266673"/>
    </source>
</evidence>
<dbReference type="InterPro" id="IPR010291">
    <property type="entry name" value="Ion_channel_UNC-93"/>
</dbReference>
<dbReference type="InterPro" id="IPR036259">
    <property type="entry name" value="MFS_trans_sf"/>
</dbReference>
<evidence type="ECO:0000256" key="4">
    <source>
        <dbReference type="ARBA" id="ARBA00023136"/>
    </source>
</evidence>
<keyword evidence="3 5" id="KW-1133">Transmembrane helix</keyword>
<gene>
    <name evidence="6" type="ORF">C2G38_2056742</name>
</gene>
<comment type="caution">
    <text evidence="6">The sequence shown here is derived from an EMBL/GenBank/DDBJ whole genome shotgun (WGS) entry which is preliminary data.</text>
</comment>
<keyword evidence="4 5" id="KW-0472">Membrane</keyword>
<dbReference type="Pfam" id="PF05978">
    <property type="entry name" value="UNC-93"/>
    <property type="match status" value="1"/>
</dbReference>
<feature type="transmembrane region" description="Helical" evidence="5">
    <location>
        <begin position="167"/>
        <end position="187"/>
    </location>
</feature>
<evidence type="ECO:0000256" key="5">
    <source>
        <dbReference type="SAM" id="Phobius"/>
    </source>
</evidence>
<feature type="transmembrane region" description="Helical" evidence="5">
    <location>
        <begin position="222"/>
        <end position="240"/>
    </location>
</feature>
<evidence type="ECO:0000256" key="1">
    <source>
        <dbReference type="ARBA" id="ARBA00004141"/>
    </source>
</evidence>
<feature type="transmembrane region" description="Helical" evidence="5">
    <location>
        <begin position="333"/>
        <end position="357"/>
    </location>
</feature>
<dbReference type="EMBL" id="QKWP01000038">
    <property type="protein sequence ID" value="RIB29459.1"/>
    <property type="molecule type" value="Genomic_DNA"/>
</dbReference>
<keyword evidence="7" id="KW-1185">Reference proteome</keyword>
<dbReference type="STRING" id="44941.A0A397W806"/>
<sequence length="441" mass="48592">MLRYSSPLTQVAIVGLICFLTSGMFNALNGMGGGGQLNTEVASNANVALYTCFAVGGLFAGPIVNKIGPSFAMALGGLTYALYSGSLLYYNHQKQDGFPIASGAILGLGAALLWTGQGAIMLSYPSESDKGEYIGIFWVIFNLGGVIGSIIPLALNWNSTAGSVNDGTYIGFIILMGLGSLISLFLLSPHKVTRDDGQPVIIQKFPRWEEEITGVIKIFLDWKMLALFPMFIASNWFYAYQFNGVNAFYFDVRTRAFNSLWYWTAQMFAAFFFGKLLDWSKFGRKSRGILGLTLITIILMGAWIGGLFFQLTYKREDPNVNMDLYNPSYFPRIILFIVYGLYDAVYQCFAYWIMGALTNDANVLARYTGYYKAVQSAGGAISWRIDAVGTSYLVQLIICWALLAISIPFALLVVLNIKQTNYDSKSIKEKVAATNNSEISA</sequence>
<feature type="transmembrane region" description="Helical" evidence="5">
    <location>
        <begin position="260"/>
        <end position="277"/>
    </location>
</feature>
<accession>A0A397W806</accession>
<feature type="transmembrane region" description="Helical" evidence="5">
    <location>
        <begin position="47"/>
        <end position="64"/>
    </location>
</feature>
<dbReference type="Proteomes" id="UP000266673">
    <property type="component" value="Unassembled WGS sequence"/>
</dbReference>
<dbReference type="SUPFAM" id="SSF103473">
    <property type="entry name" value="MFS general substrate transporter"/>
    <property type="match status" value="1"/>
</dbReference>
<dbReference type="OrthoDB" id="196103at2759"/>
<feature type="transmembrane region" description="Helical" evidence="5">
    <location>
        <begin position="7"/>
        <end position="27"/>
    </location>
</feature>
<organism evidence="6 7">
    <name type="scientific">Gigaspora rosea</name>
    <dbReference type="NCBI Taxonomy" id="44941"/>
    <lineage>
        <taxon>Eukaryota</taxon>
        <taxon>Fungi</taxon>
        <taxon>Fungi incertae sedis</taxon>
        <taxon>Mucoromycota</taxon>
        <taxon>Glomeromycotina</taxon>
        <taxon>Glomeromycetes</taxon>
        <taxon>Diversisporales</taxon>
        <taxon>Gigasporaceae</taxon>
        <taxon>Gigaspora</taxon>
    </lineage>
</organism>
<dbReference type="GO" id="GO:0016020">
    <property type="term" value="C:membrane"/>
    <property type="evidence" value="ECO:0007669"/>
    <property type="project" value="UniProtKB-SubCell"/>
</dbReference>
<reference evidence="6 7" key="1">
    <citation type="submission" date="2018-06" db="EMBL/GenBank/DDBJ databases">
        <title>Comparative genomics reveals the genomic features of Rhizophagus irregularis, R. cerebriforme, R. diaphanum and Gigaspora rosea, and their symbiotic lifestyle signature.</title>
        <authorList>
            <person name="Morin E."/>
            <person name="San Clemente H."/>
            <person name="Chen E.C.H."/>
            <person name="De La Providencia I."/>
            <person name="Hainaut M."/>
            <person name="Kuo A."/>
            <person name="Kohler A."/>
            <person name="Murat C."/>
            <person name="Tang N."/>
            <person name="Roy S."/>
            <person name="Loubradou J."/>
            <person name="Henrissat B."/>
            <person name="Grigoriev I.V."/>
            <person name="Corradi N."/>
            <person name="Roux C."/>
            <person name="Martin F.M."/>
        </authorList>
    </citation>
    <scope>NUCLEOTIDE SEQUENCE [LARGE SCALE GENOMIC DNA]</scope>
    <source>
        <strain evidence="6 7">DAOM 194757</strain>
    </source>
</reference>
<feature type="transmembrane region" description="Helical" evidence="5">
    <location>
        <begin position="289"/>
        <end position="313"/>
    </location>
</feature>
<dbReference type="AlphaFoldDB" id="A0A397W806"/>
<dbReference type="InterPro" id="IPR051617">
    <property type="entry name" value="UNC-93-like_regulator"/>
</dbReference>